<comment type="caution">
    <text evidence="3">The sequence shown here is derived from an EMBL/GenBank/DDBJ whole genome shotgun (WGS) entry which is preliminary data.</text>
</comment>
<gene>
    <name evidence="3" type="ORF">FB559_8055</name>
</gene>
<keyword evidence="4" id="KW-1185">Reference proteome</keyword>
<dbReference type="Proteomes" id="UP000316096">
    <property type="component" value="Unassembled WGS sequence"/>
</dbReference>
<reference evidence="3 4" key="1">
    <citation type="submission" date="2019-06" db="EMBL/GenBank/DDBJ databases">
        <title>Sequencing the genomes of 1000 actinobacteria strains.</title>
        <authorList>
            <person name="Klenk H.-P."/>
        </authorList>
    </citation>
    <scope>NUCLEOTIDE SEQUENCE [LARGE SCALE GENOMIC DNA]</scope>
    <source>
        <strain evidence="3 4">DSM 102200</strain>
    </source>
</reference>
<organism evidence="3 4">
    <name type="scientific">Actinoallomurus bryophytorum</name>
    <dbReference type="NCBI Taxonomy" id="1490222"/>
    <lineage>
        <taxon>Bacteria</taxon>
        <taxon>Bacillati</taxon>
        <taxon>Actinomycetota</taxon>
        <taxon>Actinomycetes</taxon>
        <taxon>Streptosporangiales</taxon>
        <taxon>Thermomonosporaceae</taxon>
        <taxon>Actinoallomurus</taxon>
    </lineage>
</organism>
<dbReference type="PANTHER" id="PTHR35176:SF6">
    <property type="entry name" value="HEME OXYGENASE HI_0854-RELATED"/>
    <property type="match status" value="1"/>
</dbReference>
<dbReference type="OrthoDB" id="162914at2"/>
<dbReference type="PANTHER" id="PTHR35176">
    <property type="entry name" value="HEME OXYGENASE HI_0854-RELATED"/>
    <property type="match status" value="1"/>
</dbReference>
<proteinExistence type="predicted"/>
<name>A0A543C0Y1_9ACTN</name>
<evidence type="ECO:0000313" key="3">
    <source>
        <dbReference type="EMBL" id="TQL90742.1"/>
    </source>
</evidence>
<dbReference type="RefSeq" id="WP_141962731.1">
    <property type="nucleotide sequence ID" value="NZ_VFOZ01000002.1"/>
</dbReference>
<dbReference type="InterPro" id="IPR012349">
    <property type="entry name" value="Split_barrel_FMN-bd"/>
</dbReference>
<dbReference type="GO" id="GO:0005829">
    <property type="term" value="C:cytosol"/>
    <property type="evidence" value="ECO:0007669"/>
    <property type="project" value="TreeGrafter"/>
</dbReference>
<dbReference type="SUPFAM" id="SSF50475">
    <property type="entry name" value="FMN-binding split barrel"/>
    <property type="match status" value="1"/>
</dbReference>
<dbReference type="InterPro" id="IPR011576">
    <property type="entry name" value="Pyridox_Oxase_N"/>
</dbReference>
<dbReference type="GO" id="GO:0016627">
    <property type="term" value="F:oxidoreductase activity, acting on the CH-CH group of donors"/>
    <property type="evidence" value="ECO:0007669"/>
    <property type="project" value="TreeGrafter"/>
</dbReference>
<accession>A0A543C0Y1</accession>
<evidence type="ECO:0000256" key="1">
    <source>
        <dbReference type="ARBA" id="ARBA00023002"/>
    </source>
</evidence>
<feature type="domain" description="Pyridoxamine 5'-phosphate oxidase N-terminal" evidence="2">
    <location>
        <begin position="4"/>
        <end position="122"/>
    </location>
</feature>
<evidence type="ECO:0000259" key="2">
    <source>
        <dbReference type="Pfam" id="PF01243"/>
    </source>
</evidence>
<dbReference type="InterPro" id="IPR052019">
    <property type="entry name" value="F420H2_bilvrd_red/Heme_oxyg"/>
</dbReference>
<evidence type="ECO:0000313" key="4">
    <source>
        <dbReference type="Proteomes" id="UP000316096"/>
    </source>
</evidence>
<dbReference type="EMBL" id="VFOZ01000002">
    <property type="protein sequence ID" value="TQL90742.1"/>
    <property type="molecule type" value="Genomic_DNA"/>
</dbReference>
<dbReference type="Pfam" id="PF01243">
    <property type="entry name" value="PNPOx_N"/>
    <property type="match status" value="1"/>
</dbReference>
<dbReference type="Gene3D" id="2.30.110.10">
    <property type="entry name" value="Electron Transport, Fmn-binding Protein, Chain A"/>
    <property type="match status" value="1"/>
</dbReference>
<dbReference type="GO" id="GO:0070967">
    <property type="term" value="F:coenzyme F420 binding"/>
    <property type="evidence" value="ECO:0007669"/>
    <property type="project" value="TreeGrafter"/>
</dbReference>
<sequence length="130" mass="14084">MTPLDAEARALFAGPNIAHIATLLPDGGPHSVPVMVDIEGAHLAFFTSPRSRKGRNLAADDRVAISVTDRENLVRSALVRGRVVRRVGGDAGWEIVDRIFAKYTGGPYPRGEEREAFLVEPTHVIVPTFG</sequence>
<protein>
    <submittedName>
        <fullName evidence="3">PPOX class probable F420-dependent enzyme</fullName>
    </submittedName>
</protein>
<keyword evidence="1" id="KW-0560">Oxidoreductase</keyword>
<dbReference type="AlphaFoldDB" id="A0A543C0Y1"/>